<feature type="transmembrane region" description="Helical" evidence="1">
    <location>
        <begin position="6"/>
        <end position="28"/>
    </location>
</feature>
<dbReference type="EMBL" id="VTPS01000001">
    <property type="protein sequence ID" value="TZE83478.1"/>
    <property type="molecule type" value="Genomic_DNA"/>
</dbReference>
<organism evidence="2 3">
    <name type="scientific">Calorimonas adulescens</name>
    <dbReference type="NCBI Taxonomy" id="2606906"/>
    <lineage>
        <taxon>Bacteria</taxon>
        <taxon>Bacillati</taxon>
        <taxon>Bacillota</taxon>
        <taxon>Clostridia</taxon>
        <taxon>Thermoanaerobacterales</taxon>
        <taxon>Thermoanaerobacteraceae</taxon>
        <taxon>Calorimonas</taxon>
    </lineage>
</organism>
<feature type="transmembrane region" description="Helical" evidence="1">
    <location>
        <begin position="91"/>
        <end position="112"/>
    </location>
</feature>
<sequence>MNVKYITKAAIIAVLYIVLTYVMGLLSFNPLQLRLSEGLTILPLLEPAAIPGLFIGCLFANLQSPFGIIDILGGSLVTLVAAYLTSKAKSFWMGALPPIILNSVFVSIWVSYFTKVPYIVTMGGIALGEGISVVLFGYIIYNIYKNIARIYLK</sequence>
<dbReference type="InterPro" id="IPR010387">
    <property type="entry name" value="QueT"/>
</dbReference>
<keyword evidence="1" id="KW-0812">Transmembrane</keyword>
<dbReference type="PIRSF" id="PIRSF031501">
    <property type="entry name" value="QueT"/>
    <property type="match status" value="1"/>
</dbReference>
<keyword evidence="3" id="KW-1185">Reference proteome</keyword>
<comment type="caution">
    <text evidence="2">The sequence shown here is derived from an EMBL/GenBank/DDBJ whole genome shotgun (WGS) entry which is preliminary data.</text>
</comment>
<dbReference type="Proteomes" id="UP000322976">
    <property type="component" value="Unassembled WGS sequence"/>
</dbReference>
<evidence type="ECO:0000313" key="3">
    <source>
        <dbReference type="Proteomes" id="UP000322976"/>
    </source>
</evidence>
<evidence type="ECO:0000256" key="1">
    <source>
        <dbReference type="SAM" id="Phobius"/>
    </source>
</evidence>
<reference evidence="2 3" key="1">
    <citation type="submission" date="2019-08" db="EMBL/GenBank/DDBJ databases">
        <title>Calorimonas adulescens gen. nov., sp. nov., an anaerobic thermophilic bacterium from Sakhalin hot spring.</title>
        <authorList>
            <person name="Khomyakova M.A."/>
            <person name="Merkel A.Y."/>
            <person name="Novikov A."/>
            <person name="Bonch-Osmolovskaya E.A."/>
            <person name="Slobodkin A.I."/>
        </authorList>
    </citation>
    <scope>NUCLEOTIDE SEQUENCE [LARGE SCALE GENOMIC DNA]</scope>
    <source>
        <strain evidence="2 3">A05MB</strain>
    </source>
</reference>
<evidence type="ECO:0000313" key="2">
    <source>
        <dbReference type="EMBL" id="TZE83478.1"/>
    </source>
</evidence>
<dbReference type="AlphaFoldDB" id="A0A5D8QJL7"/>
<feature type="transmembrane region" description="Helical" evidence="1">
    <location>
        <begin position="67"/>
        <end position="84"/>
    </location>
</feature>
<gene>
    <name evidence="2" type="ORF">FWJ32_00915</name>
</gene>
<dbReference type="PANTHER" id="PTHR40044">
    <property type="entry name" value="INTEGRAL MEMBRANE PROTEIN-RELATED"/>
    <property type="match status" value="1"/>
</dbReference>
<feature type="transmembrane region" description="Helical" evidence="1">
    <location>
        <begin position="118"/>
        <end position="144"/>
    </location>
</feature>
<keyword evidence="1" id="KW-1133">Transmembrane helix</keyword>
<dbReference type="Pfam" id="PF06177">
    <property type="entry name" value="QueT"/>
    <property type="match status" value="1"/>
</dbReference>
<dbReference type="RefSeq" id="WP_149544096.1">
    <property type="nucleotide sequence ID" value="NZ_VTPS01000001.1"/>
</dbReference>
<keyword evidence="1" id="KW-0472">Membrane</keyword>
<protein>
    <submittedName>
        <fullName evidence="2">QueT transporter family protein</fullName>
    </submittedName>
</protein>
<accession>A0A5D8QJL7</accession>
<dbReference type="PANTHER" id="PTHR40044:SF1">
    <property type="entry name" value="INTEGRAL MEMBRANE PROTEIN"/>
    <property type="match status" value="1"/>
</dbReference>
<proteinExistence type="predicted"/>
<name>A0A5D8QJL7_9THEO</name>